<dbReference type="OrthoDB" id="359706at2759"/>
<evidence type="ECO:0000313" key="4">
    <source>
        <dbReference type="Proteomes" id="UP001152797"/>
    </source>
</evidence>
<name>A0A9P1G7G9_9DINO</name>
<comment type="caution">
    <text evidence="2">The sequence shown here is derived from an EMBL/GenBank/DDBJ whole genome shotgun (WGS) entry which is preliminary data.</text>
</comment>
<feature type="region of interest" description="Disordered" evidence="1">
    <location>
        <begin position="68"/>
        <end position="139"/>
    </location>
</feature>
<dbReference type="Proteomes" id="UP001152797">
    <property type="component" value="Unassembled WGS sequence"/>
</dbReference>
<evidence type="ECO:0000313" key="3">
    <source>
        <dbReference type="EMBL" id="CAL4787384.1"/>
    </source>
</evidence>
<accession>A0A9P1G7G9</accession>
<feature type="compositionally biased region" description="Polar residues" evidence="1">
    <location>
        <begin position="73"/>
        <end position="96"/>
    </location>
</feature>
<evidence type="ECO:0000313" key="2">
    <source>
        <dbReference type="EMBL" id="CAI4000072.1"/>
    </source>
</evidence>
<proteinExistence type="predicted"/>
<dbReference type="EMBL" id="CAMXCT030002728">
    <property type="protein sequence ID" value="CAL4787384.1"/>
    <property type="molecule type" value="Genomic_DNA"/>
</dbReference>
<feature type="region of interest" description="Disordered" evidence="1">
    <location>
        <begin position="1"/>
        <end position="27"/>
    </location>
</feature>
<dbReference type="EMBL" id="CAMXCT010002728">
    <property type="protein sequence ID" value="CAI4000072.1"/>
    <property type="molecule type" value="Genomic_DNA"/>
</dbReference>
<sequence>PPAVGPNHGFMSSSHAVYPKAADPRSEPLVRVEDDVAGYTSGSFGGLGCVQSIPKVGESCRHYLNEELPAPSAPSQETSSHTQDSSIQSPSAQAQTHLVFDLGDESQSSSSRSTVPVLESPENVNQHGGAVPDLGSDGNGEKNYSEFLAYVRRGGQRHHDMNYWLQRIPVNQHGQPSSIGSIAHTRPEASKCKPCIFLHTAAGCAQGPECAFCHLTHRFRMCKAKRERTRRLLERYEQYADNG</sequence>
<evidence type="ECO:0000256" key="1">
    <source>
        <dbReference type="SAM" id="MobiDB-lite"/>
    </source>
</evidence>
<gene>
    <name evidence="2" type="ORF">C1SCF055_LOCUS26220</name>
</gene>
<dbReference type="AlphaFoldDB" id="A0A9P1G7G9"/>
<feature type="non-terminal residue" evidence="2">
    <location>
        <position position="1"/>
    </location>
</feature>
<protein>
    <submittedName>
        <fullName evidence="3">C3H1-type domain-containing protein</fullName>
    </submittedName>
</protein>
<organism evidence="2">
    <name type="scientific">Cladocopium goreaui</name>
    <dbReference type="NCBI Taxonomy" id="2562237"/>
    <lineage>
        <taxon>Eukaryota</taxon>
        <taxon>Sar</taxon>
        <taxon>Alveolata</taxon>
        <taxon>Dinophyceae</taxon>
        <taxon>Suessiales</taxon>
        <taxon>Symbiodiniaceae</taxon>
        <taxon>Cladocopium</taxon>
    </lineage>
</organism>
<dbReference type="EMBL" id="CAMXCT020002728">
    <property type="protein sequence ID" value="CAL1153447.1"/>
    <property type="molecule type" value="Genomic_DNA"/>
</dbReference>
<reference evidence="3 4" key="2">
    <citation type="submission" date="2024-05" db="EMBL/GenBank/DDBJ databases">
        <authorList>
            <person name="Chen Y."/>
            <person name="Shah S."/>
            <person name="Dougan E. K."/>
            <person name="Thang M."/>
            <person name="Chan C."/>
        </authorList>
    </citation>
    <scope>NUCLEOTIDE SEQUENCE [LARGE SCALE GENOMIC DNA]</scope>
</reference>
<reference evidence="2" key="1">
    <citation type="submission" date="2022-10" db="EMBL/GenBank/DDBJ databases">
        <authorList>
            <person name="Chen Y."/>
            <person name="Dougan E. K."/>
            <person name="Chan C."/>
            <person name="Rhodes N."/>
            <person name="Thang M."/>
        </authorList>
    </citation>
    <scope>NUCLEOTIDE SEQUENCE</scope>
</reference>
<keyword evidence="4" id="KW-1185">Reference proteome</keyword>